<evidence type="ECO:0000313" key="1">
    <source>
        <dbReference type="EMBL" id="MDP8147551.1"/>
    </source>
</evidence>
<protein>
    <submittedName>
        <fullName evidence="1">Uncharacterized protein</fullName>
    </submittedName>
</protein>
<keyword evidence="2" id="KW-1185">Reference proteome</keyword>
<dbReference type="Proteomes" id="UP001226020">
    <property type="component" value="Unassembled WGS sequence"/>
</dbReference>
<sequence>MNKKKFFIIVVMIIGLFRLYDNIRNGDNFEDKLIDAIITDNQVGKTYQLKDFLSPLSGIDYVDFSDNSPDAVGLERISLIRNNKKVKVFSYNFSGIDISERQLFPSVPFGIYFRCTLEKFIKIDSIDLHSTHIYIEPLDCEKMGIREN</sequence>
<gene>
    <name evidence="1" type="ORF">QJU57_00455</name>
</gene>
<accession>A0AAW8C6V1</accession>
<reference evidence="1 2" key="1">
    <citation type="journal article" date="2023" name="Front. Microbiol.">
        <title>Phylogeography and host specificity of Pasteurellaceae pathogenic to sea-farmed fish in the north-east Atlantic.</title>
        <authorList>
            <person name="Gulla S."/>
            <person name="Colquhoun D.J."/>
            <person name="Olsen A.B."/>
            <person name="Spilsberg B."/>
            <person name="Lagesen K."/>
            <person name="Aakesson C.P."/>
            <person name="Strom S."/>
            <person name="Manji F."/>
            <person name="Birkbeck T.H."/>
            <person name="Nilsen H.K."/>
        </authorList>
    </citation>
    <scope>NUCLEOTIDE SEQUENCE [LARGE SCALE GENOMIC DNA]</scope>
    <source>
        <strain evidence="1 2">NVIB3131</strain>
    </source>
</reference>
<dbReference type="RefSeq" id="WP_306350561.1">
    <property type="nucleotide sequence ID" value="NZ_JASAWV010000001.1"/>
</dbReference>
<organism evidence="1 2">
    <name type="scientific">Phocoenobacter atlanticus subsp. atlanticus</name>
    <dbReference type="NCBI Taxonomy" id="3061285"/>
    <lineage>
        <taxon>Bacteria</taxon>
        <taxon>Pseudomonadati</taxon>
        <taxon>Pseudomonadota</taxon>
        <taxon>Gammaproteobacteria</taxon>
        <taxon>Pasteurellales</taxon>
        <taxon>Pasteurellaceae</taxon>
        <taxon>Phocoenobacter</taxon>
        <taxon>Phocoenobacter atlanticus</taxon>
    </lineage>
</organism>
<evidence type="ECO:0000313" key="2">
    <source>
        <dbReference type="Proteomes" id="UP001226020"/>
    </source>
</evidence>
<comment type="caution">
    <text evidence="1">The sequence shown here is derived from an EMBL/GenBank/DDBJ whole genome shotgun (WGS) entry which is preliminary data.</text>
</comment>
<dbReference type="EMBL" id="JASAXT010000001">
    <property type="protein sequence ID" value="MDP8147551.1"/>
    <property type="molecule type" value="Genomic_DNA"/>
</dbReference>
<proteinExistence type="predicted"/>
<name>A0AAW8C6V1_9PAST</name>
<dbReference type="AlphaFoldDB" id="A0AAW8C6V1"/>